<gene>
    <name evidence="1" type="ORF">FNAPI_5482</name>
</gene>
<protein>
    <submittedName>
        <fullName evidence="1">Uncharacterized protein</fullName>
    </submittedName>
</protein>
<dbReference type="AlphaFoldDB" id="A0A8H5JNI5"/>
<comment type="caution">
    <text evidence="1">The sequence shown here is derived from an EMBL/GenBank/DDBJ whole genome shotgun (WGS) entry which is preliminary data.</text>
</comment>
<dbReference type="InterPro" id="IPR025533">
    <property type="entry name" value="DUF4419"/>
</dbReference>
<accession>A0A8H5JNI5</accession>
<evidence type="ECO:0000313" key="2">
    <source>
        <dbReference type="Proteomes" id="UP000574317"/>
    </source>
</evidence>
<name>A0A8H5JNI5_9HYPO</name>
<proteinExistence type="predicted"/>
<dbReference type="Proteomes" id="UP000574317">
    <property type="component" value="Unassembled WGS sequence"/>
</dbReference>
<organism evidence="1 2">
    <name type="scientific">Fusarium napiforme</name>
    <dbReference type="NCBI Taxonomy" id="42672"/>
    <lineage>
        <taxon>Eukaryota</taxon>
        <taxon>Fungi</taxon>
        <taxon>Dikarya</taxon>
        <taxon>Ascomycota</taxon>
        <taxon>Pezizomycotina</taxon>
        <taxon>Sordariomycetes</taxon>
        <taxon>Hypocreomycetidae</taxon>
        <taxon>Hypocreales</taxon>
        <taxon>Nectriaceae</taxon>
        <taxon>Fusarium</taxon>
        <taxon>Fusarium fujikuroi species complex</taxon>
    </lineage>
</organism>
<dbReference type="EMBL" id="JAAOAO010000200">
    <property type="protein sequence ID" value="KAF5557270.1"/>
    <property type="molecule type" value="Genomic_DNA"/>
</dbReference>
<evidence type="ECO:0000313" key="1">
    <source>
        <dbReference type="EMBL" id="KAF5557270.1"/>
    </source>
</evidence>
<sequence>MDLAFSLDRDDFLKRLSFLDWTRSKGVSQLQVLRIATEVVPCQNGFIWTAAKVHDSDSNVTIRIHNMWLAILAQLRPLIYRNCRRPLNMAVTIFTNQELHDPTLVATRLSDAVNTKLGVNLARTLMPNFEHTTPEDTASAALLLLGQYCTARQHRELGPKKDFFFRSAIFSGGAPDWGILREKLAAIKLMSSELKAPVNRHEDFVYKMIQVGYLDNSGLPYVGSDQWDQKA</sequence>
<keyword evidence="2" id="KW-1185">Reference proteome</keyword>
<reference evidence="1 2" key="1">
    <citation type="submission" date="2020-05" db="EMBL/GenBank/DDBJ databases">
        <title>Identification and distribution of gene clusters putatively required for synthesis of sphingolipid metabolism inhibitors in phylogenetically diverse species of the filamentous fungus Fusarium.</title>
        <authorList>
            <person name="Kim H.-S."/>
            <person name="Busman M."/>
            <person name="Brown D.W."/>
            <person name="Divon H."/>
            <person name="Uhlig S."/>
            <person name="Proctor R.H."/>
        </authorList>
    </citation>
    <scope>NUCLEOTIDE SEQUENCE [LARGE SCALE GENOMIC DNA]</scope>
    <source>
        <strain evidence="1 2">NRRL 25196</strain>
    </source>
</reference>
<dbReference type="Pfam" id="PF14388">
    <property type="entry name" value="DUF4419"/>
    <property type="match status" value="1"/>
</dbReference>